<proteinExistence type="predicted"/>
<reference evidence="2 3" key="1">
    <citation type="journal article" date="2014" name="Genome Biol. Evol.">
        <title>Molecular evolution of the substrate utilization strategies and putative virulence factors in mosquito-associated Spiroplasma species.</title>
        <authorList>
            <person name="Chang T.H."/>
            <person name="Lo W.S."/>
            <person name="Ku C."/>
            <person name="Chen L.L."/>
            <person name="Kuo C.H."/>
        </authorList>
    </citation>
    <scope>NUCLEOTIDE SEQUENCE [LARGE SCALE GENOMIC DNA]</scope>
    <source>
        <strain evidence="2">AES-1</strain>
    </source>
</reference>
<name>W6A5W7_9MOLU</name>
<evidence type="ECO:0008006" key="4">
    <source>
        <dbReference type="Google" id="ProtNLM"/>
    </source>
</evidence>
<keyword evidence="3" id="KW-1185">Reference proteome</keyword>
<evidence type="ECO:0000313" key="2">
    <source>
        <dbReference type="EMBL" id="AHI52382.1"/>
    </source>
</evidence>
<evidence type="ECO:0000313" key="3">
    <source>
        <dbReference type="Proteomes" id="UP000019267"/>
    </source>
</evidence>
<dbReference type="Proteomes" id="UP000019267">
    <property type="component" value="Chromosome"/>
</dbReference>
<dbReference type="GO" id="GO:0000287">
    <property type="term" value="F:magnesium ion binding"/>
    <property type="evidence" value="ECO:0007669"/>
    <property type="project" value="TreeGrafter"/>
</dbReference>
<dbReference type="PANTHER" id="PTHR10000:SF57">
    <property type="entry name" value="KANOSAMINE-6-PHOSPHATE PHOSPHATASE"/>
    <property type="match status" value="1"/>
</dbReference>
<dbReference type="HOGENOM" id="CLU_044146_3_2_14"/>
<dbReference type="SUPFAM" id="SSF56784">
    <property type="entry name" value="HAD-like"/>
    <property type="match status" value="1"/>
</dbReference>
<dbReference type="OrthoDB" id="399929at2"/>
<dbReference type="PATRIC" id="fig|1276246.3.peg.40"/>
<dbReference type="RefSeq" id="WP_025362628.1">
    <property type="nucleotide sequence ID" value="NZ_CP006681.1"/>
</dbReference>
<dbReference type="eggNOG" id="COG0561">
    <property type="taxonomic scope" value="Bacteria"/>
</dbReference>
<keyword evidence="1" id="KW-0378">Hydrolase</keyword>
<dbReference type="STRING" id="1276246.SCULI_v1c00410"/>
<protein>
    <recommendedName>
        <fullName evidence="4">HAD superfamily hydrolase</fullName>
    </recommendedName>
</protein>
<organism evidence="2 3">
    <name type="scientific">Spiroplasma culicicola AES-1</name>
    <dbReference type="NCBI Taxonomy" id="1276246"/>
    <lineage>
        <taxon>Bacteria</taxon>
        <taxon>Bacillati</taxon>
        <taxon>Mycoplasmatota</taxon>
        <taxon>Mollicutes</taxon>
        <taxon>Entomoplasmatales</taxon>
        <taxon>Spiroplasmataceae</taxon>
        <taxon>Spiroplasma</taxon>
    </lineage>
</organism>
<dbReference type="PANTHER" id="PTHR10000">
    <property type="entry name" value="PHOSPHOSERINE PHOSPHATASE"/>
    <property type="match status" value="1"/>
</dbReference>
<dbReference type="InterPro" id="IPR023214">
    <property type="entry name" value="HAD_sf"/>
</dbReference>
<dbReference type="NCBIfam" id="TIGR01484">
    <property type="entry name" value="HAD-SF-IIB"/>
    <property type="match status" value="1"/>
</dbReference>
<dbReference type="GO" id="GO:0005829">
    <property type="term" value="C:cytosol"/>
    <property type="evidence" value="ECO:0007669"/>
    <property type="project" value="TreeGrafter"/>
</dbReference>
<dbReference type="EMBL" id="CP006681">
    <property type="protein sequence ID" value="AHI52382.1"/>
    <property type="molecule type" value="Genomic_DNA"/>
</dbReference>
<dbReference type="AlphaFoldDB" id="W6A5W7"/>
<dbReference type="GO" id="GO:0016791">
    <property type="term" value="F:phosphatase activity"/>
    <property type="evidence" value="ECO:0007669"/>
    <property type="project" value="TreeGrafter"/>
</dbReference>
<accession>W6A5W7</accession>
<evidence type="ECO:0000256" key="1">
    <source>
        <dbReference type="ARBA" id="ARBA00022801"/>
    </source>
</evidence>
<dbReference type="Gene3D" id="3.40.50.1000">
    <property type="entry name" value="HAD superfamily/HAD-like"/>
    <property type="match status" value="1"/>
</dbReference>
<dbReference type="InterPro" id="IPR006379">
    <property type="entry name" value="HAD-SF_hydro_IIB"/>
</dbReference>
<gene>
    <name evidence="2" type="ORF">SCULI_v1c00410</name>
</gene>
<dbReference type="Pfam" id="PF08282">
    <property type="entry name" value="Hydrolase_3"/>
    <property type="match status" value="1"/>
</dbReference>
<dbReference type="InterPro" id="IPR036412">
    <property type="entry name" value="HAD-like_sf"/>
</dbReference>
<dbReference type="KEGG" id="scq:SCULI_v1c00410"/>
<dbReference type="Gene3D" id="3.30.1240.10">
    <property type="match status" value="1"/>
</dbReference>
<sequence>MKWWFSDYDGTIQLHNEPKIKNEDMDFINKWIGADNKLIITTGRNKFEALEKIQEYKLDYEYLITNNGAMVHDKNNKTLMHSTISLDIRKKLVEKLDIMVGRCGIAFTSNNDKKILCGFDKPKKNETEPVLEYWFNQENVYEQYRNQLLTDKNVNNIAFYCYIEDINFIKELFKDIKSIKILQTFTFVVEIMDEHVSKKAGIEFIQKIHNFNDSDIYTSGDGENDIEMLEGYQNSFAINSGLEIVKQKANYIIDSVKDIEKYL</sequence>